<protein>
    <recommendedName>
        <fullName evidence="6">FMN dependent NADH:quinone oxidoreductase</fullName>
        <ecNumber evidence="6">1.6.5.-</ecNumber>
    </recommendedName>
    <alternativeName>
        <fullName evidence="6">Azo-dye reductase</fullName>
    </alternativeName>
    <alternativeName>
        <fullName evidence="6">FMN-dependent NADH-azo compound oxidoreductase</fullName>
    </alternativeName>
    <alternativeName>
        <fullName evidence="6">FMN-dependent NADH-azoreductase</fullName>
        <ecNumber evidence="6">1.7.1.17</ecNumber>
    </alternativeName>
</protein>
<comment type="similarity">
    <text evidence="6">Belongs to the azoreductase type 1 family.</text>
</comment>
<keyword evidence="3 6" id="KW-0560">Oxidoreductase</keyword>
<comment type="function">
    <text evidence="6">Quinone reductase that provides resistance to thiol-specific stress caused by electrophilic quinones.</text>
</comment>
<comment type="function">
    <text evidence="6">Also exhibits azoreductase activity. Catalyzes the reductive cleavage of the azo bond in aromatic azo compounds to the corresponding amines.</text>
</comment>
<dbReference type="GO" id="GO:0010181">
    <property type="term" value="F:FMN binding"/>
    <property type="evidence" value="ECO:0007669"/>
    <property type="project" value="UniProtKB-UniRule"/>
</dbReference>
<dbReference type="EC" id="1.7.1.17" evidence="6"/>
<dbReference type="AlphaFoldDB" id="A0A4R4AMD2"/>
<dbReference type="EC" id="1.6.5.-" evidence="6"/>
<dbReference type="PANTHER" id="PTHR43741:SF2">
    <property type="entry name" value="FMN-DEPENDENT NADH:QUINONE OXIDOREDUCTASE"/>
    <property type="match status" value="1"/>
</dbReference>
<evidence type="ECO:0000256" key="3">
    <source>
        <dbReference type="ARBA" id="ARBA00023002"/>
    </source>
</evidence>
<dbReference type="HAMAP" id="MF_01216">
    <property type="entry name" value="Azoreductase_type1"/>
    <property type="match status" value="1"/>
</dbReference>
<keyword evidence="4 6" id="KW-0520">NAD</keyword>
<feature type="binding site" evidence="6">
    <location>
        <begin position="96"/>
        <end position="99"/>
    </location>
    <ligand>
        <name>FMN</name>
        <dbReference type="ChEBI" id="CHEBI:58210"/>
    </ligand>
</feature>
<evidence type="ECO:0000313" key="8">
    <source>
        <dbReference type="EMBL" id="TCW40006.1"/>
    </source>
</evidence>
<evidence type="ECO:0000256" key="6">
    <source>
        <dbReference type="HAMAP-Rule" id="MF_01216"/>
    </source>
</evidence>
<evidence type="ECO:0000256" key="5">
    <source>
        <dbReference type="ARBA" id="ARBA00048542"/>
    </source>
</evidence>
<proteinExistence type="inferred from homology"/>
<dbReference type="PANTHER" id="PTHR43741">
    <property type="entry name" value="FMN-DEPENDENT NADH-AZOREDUCTASE 1"/>
    <property type="match status" value="1"/>
</dbReference>
<dbReference type="InterPro" id="IPR003680">
    <property type="entry name" value="Flavodoxin_fold"/>
</dbReference>
<feature type="binding site" evidence="6">
    <location>
        <begin position="140"/>
        <end position="143"/>
    </location>
    <ligand>
        <name>FMN</name>
        <dbReference type="ChEBI" id="CHEBI:58210"/>
    </ligand>
</feature>
<dbReference type="InterPro" id="IPR050104">
    <property type="entry name" value="FMN-dep_NADH:Q_OxRdtase_AzoR1"/>
</dbReference>
<comment type="catalytic activity">
    <reaction evidence="5">
        <text>N,N-dimethyl-1,4-phenylenediamine + anthranilate + 2 NAD(+) = 2-(4-dimethylaminophenyl)diazenylbenzoate + 2 NADH + 2 H(+)</text>
        <dbReference type="Rhea" id="RHEA:55872"/>
        <dbReference type="ChEBI" id="CHEBI:15378"/>
        <dbReference type="ChEBI" id="CHEBI:15783"/>
        <dbReference type="ChEBI" id="CHEBI:16567"/>
        <dbReference type="ChEBI" id="CHEBI:57540"/>
        <dbReference type="ChEBI" id="CHEBI:57945"/>
        <dbReference type="ChEBI" id="CHEBI:71579"/>
        <dbReference type="EC" id="1.7.1.17"/>
    </reaction>
    <physiologicalReaction direction="right-to-left" evidence="5">
        <dbReference type="Rhea" id="RHEA:55874"/>
    </physiologicalReaction>
</comment>
<comment type="cofactor">
    <cofactor evidence="6">
        <name>FMN</name>
        <dbReference type="ChEBI" id="CHEBI:58210"/>
    </cofactor>
    <text evidence="6">Binds 1 FMN per subunit.</text>
</comment>
<dbReference type="Proteomes" id="UP000295247">
    <property type="component" value="Unassembled WGS sequence"/>
</dbReference>
<keyword evidence="2 6" id="KW-0288">FMN</keyword>
<dbReference type="Pfam" id="PF02525">
    <property type="entry name" value="Flavodoxin_2"/>
    <property type="match status" value="1"/>
</dbReference>
<dbReference type="GO" id="GO:0016655">
    <property type="term" value="F:oxidoreductase activity, acting on NAD(P)H, quinone or similar compound as acceptor"/>
    <property type="evidence" value="ECO:0007669"/>
    <property type="project" value="InterPro"/>
</dbReference>
<evidence type="ECO:0000256" key="1">
    <source>
        <dbReference type="ARBA" id="ARBA00022630"/>
    </source>
</evidence>
<dbReference type="SUPFAM" id="SSF52218">
    <property type="entry name" value="Flavoproteins"/>
    <property type="match status" value="1"/>
</dbReference>
<evidence type="ECO:0000313" key="9">
    <source>
        <dbReference type="Proteomes" id="UP000295247"/>
    </source>
</evidence>
<evidence type="ECO:0000256" key="2">
    <source>
        <dbReference type="ARBA" id="ARBA00022643"/>
    </source>
</evidence>
<dbReference type="EMBL" id="SMDC01000001">
    <property type="protein sequence ID" value="TCW40006.1"/>
    <property type="molecule type" value="Genomic_DNA"/>
</dbReference>
<keyword evidence="1 6" id="KW-0285">Flavoprotein</keyword>
<feature type="binding site" evidence="6">
    <location>
        <position position="10"/>
    </location>
    <ligand>
        <name>FMN</name>
        <dbReference type="ChEBI" id="CHEBI:58210"/>
    </ligand>
</feature>
<evidence type="ECO:0000256" key="4">
    <source>
        <dbReference type="ARBA" id="ARBA00023027"/>
    </source>
</evidence>
<sequence>MNKILHLDSSLFAAQGVSTILGAHLVDALRVHHPALEITHRDLAATPLPALDAAGVSAFATPAEQRDADQQARVARSDALIAELREADLLVIGAPMYNFAIPVQLKSWFDHVARASETFRYTEQGPVGLLEGKRAVALLSRGGIHRDSPEDTVAAYLTSMLPFLGIDDVRLIYAEGLNLGDQPRRASIARATEQVQALAAELVH</sequence>
<dbReference type="GO" id="GO:0009055">
    <property type="term" value="F:electron transfer activity"/>
    <property type="evidence" value="ECO:0007669"/>
    <property type="project" value="UniProtKB-UniRule"/>
</dbReference>
<dbReference type="GO" id="GO:0016652">
    <property type="term" value="F:oxidoreductase activity, acting on NAD(P)H as acceptor"/>
    <property type="evidence" value="ECO:0007669"/>
    <property type="project" value="UniProtKB-UniRule"/>
</dbReference>
<comment type="catalytic activity">
    <reaction evidence="6">
        <text>2 a quinone + NADH + H(+) = 2 a 1,4-benzosemiquinone + NAD(+)</text>
        <dbReference type="Rhea" id="RHEA:65952"/>
        <dbReference type="ChEBI" id="CHEBI:15378"/>
        <dbReference type="ChEBI" id="CHEBI:57540"/>
        <dbReference type="ChEBI" id="CHEBI:57945"/>
        <dbReference type="ChEBI" id="CHEBI:132124"/>
        <dbReference type="ChEBI" id="CHEBI:134225"/>
    </reaction>
</comment>
<dbReference type="InterPro" id="IPR023048">
    <property type="entry name" value="NADH:quinone_OxRdtase_FMN_depd"/>
</dbReference>
<comment type="caution">
    <text evidence="8">The sequence shown here is derived from an EMBL/GenBank/DDBJ whole genome shotgun (WGS) entry which is preliminary data.</text>
</comment>
<accession>A0A4R4AMD2</accession>
<evidence type="ECO:0000259" key="7">
    <source>
        <dbReference type="Pfam" id="PF02525"/>
    </source>
</evidence>
<comment type="caution">
    <text evidence="6">Lacks conserved residue(s) required for the propagation of feature annotation.</text>
</comment>
<feature type="domain" description="Flavodoxin-like fold" evidence="7">
    <location>
        <begin position="3"/>
        <end position="197"/>
    </location>
</feature>
<dbReference type="InterPro" id="IPR029039">
    <property type="entry name" value="Flavoprotein-like_sf"/>
</dbReference>
<gene>
    <name evidence="6" type="primary">azoR</name>
    <name evidence="8" type="ORF">EDC29_101423</name>
</gene>
<dbReference type="Gene3D" id="3.40.50.360">
    <property type="match status" value="1"/>
</dbReference>
<organism evidence="8 9">
    <name type="scientific">Marichromatium gracile</name>
    <name type="common">Chromatium gracile</name>
    <dbReference type="NCBI Taxonomy" id="1048"/>
    <lineage>
        <taxon>Bacteria</taxon>
        <taxon>Pseudomonadati</taxon>
        <taxon>Pseudomonadota</taxon>
        <taxon>Gammaproteobacteria</taxon>
        <taxon>Chromatiales</taxon>
        <taxon>Chromatiaceae</taxon>
        <taxon>Marichromatium</taxon>
    </lineage>
</organism>
<name>A0A4R4AMD2_MARGR</name>
<dbReference type="RefSeq" id="WP_132228353.1">
    <property type="nucleotide sequence ID" value="NZ_NRRH01000001.1"/>
</dbReference>
<comment type="subunit">
    <text evidence="6">Homodimer.</text>
</comment>
<reference evidence="8 9" key="1">
    <citation type="submission" date="2019-03" db="EMBL/GenBank/DDBJ databases">
        <title>Genomic Encyclopedia of Type Strains, Phase IV (KMG-IV): sequencing the most valuable type-strain genomes for metagenomic binning, comparative biology and taxonomic classification.</title>
        <authorList>
            <person name="Goeker M."/>
        </authorList>
    </citation>
    <scope>NUCLEOTIDE SEQUENCE [LARGE SCALE GENOMIC DNA]</scope>
    <source>
        <strain evidence="8 9">DSM 203</strain>
    </source>
</reference>